<dbReference type="Pfam" id="PF25773">
    <property type="entry name" value="TPR_ANAPC2"/>
    <property type="match status" value="1"/>
</dbReference>
<protein>
    <submittedName>
        <fullName evidence="3">Cullin, anaphase-promoting complex subunit 2</fullName>
    </submittedName>
</protein>
<evidence type="ECO:0000313" key="3">
    <source>
        <dbReference type="EMBL" id="USW59083.1"/>
    </source>
</evidence>
<dbReference type="AlphaFoldDB" id="A0A9Q9B7Z9"/>
<dbReference type="Gene3D" id="3.30.230.130">
    <property type="entry name" value="Cullin, Chain C, Domain 2"/>
    <property type="match status" value="1"/>
</dbReference>
<dbReference type="InterPro" id="IPR044554">
    <property type="entry name" value="ANAPC2"/>
</dbReference>
<dbReference type="InterPro" id="IPR036317">
    <property type="entry name" value="Cullin_homology_sf"/>
</dbReference>
<dbReference type="InterPro" id="IPR057975">
    <property type="entry name" value="TPR_ANAPC2"/>
</dbReference>
<name>A0A9Q9B7Z9_9PEZI</name>
<dbReference type="SUPFAM" id="SSF75632">
    <property type="entry name" value="Cullin homology domain"/>
    <property type="match status" value="1"/>
</dbReference>
<gene>
    <name evidence="3" type="ORF">Slin15195_G124020</name>
</gene>
<dbReference type="GO" id="GO:0070979">
    <property type="term" value="P:protein K11-linked ubiquitination"/>
    <property type="evidence" value="ECO:0007669"/>
    <property type="project" value="TreeGrafter"/>
</dbReference>
<dbReference type="GO" id="GO:0007091">
    <property type="term" value="P:metaphase/anaphase transition of mitotic cell cycle"/>
    <property type="evidence" value="ECO:0007669"/>
    <property type="project" value="TreeGrafter"/>
</dbReference>
<evidence type="ECO:0000256" key="1">
    <source>
        <dbReference type="PROSITE-ProRule" id="PRU00330"/>
    </source>
</evidence>
<dbReference type="GO" id="GO:0005680">
    <property type="term" value="C:anaphase-promoting complex"/>
    <property type="evidence" value="ECO:0007669"/>
    <property type="project" value="TreeGrafter"/>
</dbReference>
<dbReference type="GO" id="GO:0031625">
    <property type="term" value="F:ubiquitin protein ligase binding"/>
    <property type="evidence" value="ECO:0007669"/>
    <property type="project" value="InterPro"/>
</dbReference>
<evidence type="ECO:0000259" key="2">
    <source>
        <dbReference type="PROSITE" id="PS50069"/>
    </source>
</evidence>
<reference evidence="3" key="1">
    <citation type="submission" date="2022-06" db="EMBL/GenBank/DDBJ databases">
        <title>Complete genome sequences of two strains of the flax pathogen Septoria linicola.</title>
        <authorList>
            <person name="Lapalu N."/>
            <person name="Simon A."/>
            <person name="Demenou B."/>
            <person name="Paumier D."/>
            <person name="Guillot M.-P."/>
            <person name="Gout L."/>
            <person name="Valade R."/>
        </authorList>
    </citation>
    <scope>NUCLEOTIDE SEQUENCE</scope>
    <source>
        <strain evidence="3">SE15195</strain>
    </source>
</reference>
<sequence>MAAAAVHGGTPSRHDAVFASVFPPKQHTTATPEATPNIGTLASPGLPFGGFNVRDDPASLAVQFNKQWTTATRFLTLPLIFETRPRDWRPLFDQDVNTALGSIVSSLATRKQLLEWYNYEVATHFRNFVLPSLHFWDQPIAFDDAHQALTDTTTVLQRASQQYFCTTGLGAGDFGLDPDIAEFMLEAKRHFHVLILHALPRQRLQNTLTTYLYQSIKHSLVSDTRPEHCIQNDDCVCDVSVNIDVLEQLKDIGLGGALGERAFAHAVHALLQGPAVERRCFSVDWHGQTSCVERLRRWVQQRLVPALEIGVAALAGRDTMMLPTDNFIYAALTHFGRQRVAALFDYVSTWPASEGALLDIKGYLHVNGASEKAHLCASFSEQIQRRLFHAGASTTEILSVYINVIHVFRLLDSRGVLLEKVAIPIRSYLRGREDTVSTIAASFLASPEDVEAGDYDDKVCTAVTAASYESVQRYDDHGNGSDLHWQDKNWMPDPIDAGPDYKSSKSDSILAYVIGLFEPDDFVKAFSTALGLQMLRTKDRTYSAERHAIAVLEEHLEAGLLQHAEVMLKDMQDSATLNRRVNPSDEEIPPSVPPTPKELQNAIPDDGITLNSLYERFKTRVDSTQFQADLRLVANKRDDLYFPKRTRLPAERTKEIASPEGVKSKIEFETQVLSSYFWPQLRDGDFRVPQSIAKHKEKYEQAFSRISAQRRLEWRPALDMTTLTLMLEDRDVEAVDVEVWKTNVIDAFATERHDDSDIPPIEYDEDEGISVASLADALEMPEDFVQTGISYWMTKRVLYEKSTGKYAVLERLDMDVPEIEEPSQLDIEQEAGALMSQQAMLRQNASTFQIFIEQMLRNSGAKEIGGMMGITSIMKMVMPSFTYGDDEVRWLLQDMESRGDVVRKGESWAVVK</sequence>
<comment type="similarity">
    <text evidence="1">Belongs to the cullin family.</text>
</comment>
<dbReference type="PROSITE" id="PS50069">
    <property type="entry name" value="CULLIN_2"/>
    <property type="match status" value="1"/>
</dbReference>
<dbReference type="PANTHER" id="PTHR45957:SF1">
    <property type="entry name" value="ANAPHASE-PROMOTING COMPLEX SUBUNIT 2"/>
    <property type="match status" value="1"/>
</dbReference>
<dbReference type="OrthoDB" id="5581181at2759"/>
<dbReference type="Proteomes" id="UP001056384">
    <property type="component" value="Chromosome 12"/>
</dbReference>
<organism evidence="3 4">
    <name type="scientific">Septoria linicola</name>
    <dbReference type="NCBI Taxonomy" id="215465"/>
    <lineage>
        <taxon>Eukaryota</taxon>
        <taxon>Fungi</taxon>
        <taxon>Dikarya</taxon>
        <taxon>Ascomycota</taxon>
        <taxon>Pezizomycotina</taxon>
        <taxon>Dothideomycetes</taxon>
        <taxon>Dothideomycetidae</taxon>
        <taxon>Mycosphaerellales</taxon>
        <taxon>Mycosphaerellaceae</taxon>
        <taxon>Septoria</taxon>
    </lineage>
</organism>
<feature type="domain" description="Cullin family profile" evidence="2">
    <location>
        <begin position="507"/>
        <end position="793"/>
    </location>
</feature>
<dbReference type="InterPro" id="IPR016158">
    <property type="entry name" value="Cullin_homology"/>
</dbReference>
<proteinExistence type="inferred from homology"/>
<dbReference type="GO" id="GO:0006511">
    <property type="term" value="P:ubiquitin-dependent protein catabolic process"/>
    <property type="evidence" value="ECO:0007669"/>
    <property type="project" value="InterPro"/>
</dbReference>
<accession>A0A9Q9B7Z9</accession>
<keyword evidence="4" id="KW-1185">Reference proteome</keyword>
<dbReference type="EMBL" id="CP099429">
    <property type="protein sequence ID" value="USW59083.1"/>
    <property type="molecule type" value="Genomic_DNA"/>
</dbReference>
<evidence type="ECO:0000313" key="4">
    <source>
        <dbReference type="Proteomes" id="UP001056384"/>
    </source>
</evidence>
<dbReference type="PANTHER" id="PTHR45957">
    <property type="entry name" value="ANAPHASE-PROMOTING COMPLEX SUBUNIT 2"/>
    <property type="match status" value="1"/>
</dbReference>